<organism evidence="2 3">
    <name type="scientific">Rhodopseudomonas pseudopalustris</name>
    <dbReference type="NCBI Taxonomy" id="1513892"/>
    <lineage>
        <taxon>Bacteria</taxon>
        <taxon>Pseudomonadati</taxon>
        <taxon>Pseudomonadota</taxon>
        <taxon>Alphaproteobacteria</taxon>
        <taxon>Hyphomicrobiales</taxon>
        <taxon>Nitrobacteraceae</taxon>
        <taxon>Rhodopseudomonas</taxon>
    </lineage>
</organism>
<protein>
    <submittedName>
        <fullName evidence="2">Citrate/tricarballylate utilization protein</fullName>
    </submittedName>
</protein>
<keyword evidence="1" id="KW-1133">Transmembrane helix</keyword>
<keyword evidence="3" id="KW-1185">Reference proteome</keyword>
<evidence type="ECO:0000313" key="3">
    <source>
        <dbReference type="Proteomes" id="UP000199615"/>
    </source>
</evidence>
<evidence type="ECO:0000313" key="2">
    <source>
        <dbReference type="EMBL" id="SEP16398.1"/>
    </source>
</evidence>
<dbReference type="InterPro" id="IPR036197">
    <property type="entry name" value="NarG-like_sf"/>
</dbReference>
<dbReference type="NCBIfam" id="TIGR02484">
    <property type="entry name" value="CitB"/>
    <property type="match status" value="1"/>
</dbReference>
<dbReference type="Proteomes" id="UP000199615">
    <property type="component" value="Unassembled WGS sequence"/>
</dbReference>
<gene>
    <name evidence="2" type="ORF">SAMN05444123_10973</name>
</gene>
<dbReference type="InterPro" id="IPR012830">
    <property type="entry name" value="Citrate_utilization_prot_B"/>
</dbReference>
<feature type="transmembrane region" description="Helical" evidence="1">
    <location>
        <begin position="145"/>
        <end position="168"/>
    </location>
</feature>
<dbReference type="SUPFAM" id="SSF103501">
    <property type="entry name" value="Respiratory nitrate reductase 1 gamma chain"/>
    <property type="match status" value="1"/>
</dbReference>
<sequence>MSQADPIEEADRVLRICAACMYCDGLCPVFPAIDGKHGFDLADLNYLSNLCHNCQGCWHDCQYAPPHAFAVNLPATLADLRQRSYADYLWPPLLGRAFRASGIVVPAIVVLAMSVTFATVLITASPAQLFSADSSEGAFYRVLPWPAMAGIAGATLLWAVATLTLATVQYWRAIAPRASAGEIMRALPPALRDIVTLRHLGGGGPGCHDEGDRTSHRRRILHHLTAGGFLLSALSTVAAAAYHHLLGIAAPYPIISLPVMLGLVGGVALTAGSAGLLRLEYIADRQPSNRREARLNVAFLLLLGLVAVSGLAVLAFRSTPAMGLLLVGHLGLVFGMFAALPFTKALHAPFRAAALLRAAIDKQQAAARRDADAG</sequence>
<feature type="transmembrane region" description="Helical" evidence="1">
    <location>
        <begin position="103"/>
        <end position="125"/>
    </location>
</feature>
<dbReference type="RefSeq" id="WP_092685442.1">
    <property type="nucleotide sequence ID" value="NZ_FODT01000009.1"/>
</dbReference>
<proteinExistence type="predicted"/>
<evidence type="ECO:0000256" key="1">
    <source>
        <dbReference type="SAM" id="Phobius"/>
    </source>
</evidence>
<feature type="transmembrane region" description="Helical" evidence="1">
    <location>
        <begin position="254"/>
        <end position="277"/>
    </location>
</feature>
<dbReference type="OrthoDB" id="9765258at2"/>
<keyword evidence="1" id="KW-0812">Transmembrane</keyword>
<keyword evidence="1" id="KW-0472">Membrane</keyword>
<dbReference type="EMBL" id="FODT01000009">
    <property type="protein sequence ID" value="SEP16398.1"/>
    <property type="molecule type" value="Genomic_DNA"/>
</dbReference>
<reference evidence="3" key="1">
    <citation type="submission" date="2016-10" db="EMBL/GenBank/DDBJ databases">
        <authorList>
            <person name="Varghese N."/>
            <person name="Submissions S."/>
        </authorList>
    </citation>
    <scope>NUCLEOTIDE SEQUENCE [LARGE SCALE GENOMIC DNA]</scope>
    <source>
        <strain evidence="3">DSM 123</strain>
    </source>
</reference>
<feature type="transmembrane region" description="Helical" evidence="1">
    <location>
        <begin position="220"/>
        <end position="242"/>
    </location>
</feature>
<name>A0A1H8VND3_9BRAD</name>
<feature type="transmembrane region" description="Helical" evidence="1">
    <location>
        <begin position="297"/>
        <end position="316"/>
    </location>
</feature>
<accession>A0A1H8VND3</accession>
<dbReference type="AlphaFoldDB" id="A0A1H8VND3"/>
<feature type="transmembrane region" description="Helical" evidence="1">
    <location>
        <begin position="322"/>
        <end position="342"/>
    </location>
</feature>